<sequence>MTDDSVQEIALDRIRRATALADGIFEDCTMSGVPQPELGPKTQTILAKVSHVPDLTTQVFMNMPTIDVSSGEWVAVPIWQQTKLKDYGLIIQREIETVYNPAALHFDNFLGCQSIELKGNSSIDRTNRQTHAENRIENFWFSKWKGTTIKLGNFALYIERDSSGGIQMRDNPIYEVQLVPIHDLGQSGKEKPVWSSQALGPVTTWTSDLSEGLTTHISVSSGLEFTQSHVKIAKMNSNDFVYVYRNVNEWLRSELPTHCNVSDNAENLQPVGRLEAPLYMMYIRLVNAPRGITNWKLTLSYTAQMTSHFEAWAYLEDYISVLPPYGTPFPGGSTMIESQKEPFHNRNTFYSDYTKLMRAAASHGQRPQTAPGRHSRESEPESKKIRKNPDGSVVIDL</sequence>
<protein>
    <submittedName>
        <fullName evidence="2">Uncharacterized protein</fullName>
    </submittedName>
</protein>
<reference evidence="2" key="1">
    <citation type="submission" date="2021-07" db="EMBL/GenBank/DDBJ databases">
        <title>Communication and adaptive evolution of viruses within giant pandas and their associated organisms in a local ecological environment.</title>
        <authorList>
            <person name="Zhao M."/>
            <person name="Liu S."/>
            <person name="Zhang W."/>
        </authorList>
    </citation>
    <scope>NUCLEOTIDE SEQUENCE</scope>
    <source>
        <strain evidence="2">Gpb007cress01-8</strain>
    </source>
</reference>
<feature type="compositionally biased region" description="Basic and acidic residues" evidence="1">
    <location>
        <begin position="374"/>
        <end position="389"/>
    </location>
</feature>
<name>A0A8K1M4K4_9VIRU</name>
<organism evidence="2">
    <name type="scientific">Giant panda associated circular DNA virus</name>
    <dbReference type="NCBI Taxonomy" id="2863990"/>
    <lineage>
        <taxon>Viruses</taxon>
        <taxon>Monodnaviria</taxon>
        <taxon>Shotokuvirae</taxon>
        <taxon>Cressdnaviricota</taxon>
    </lineage>
</organism>
<evidence type="ECO:0000256" key="1">
    <source>
        <dbReference type="SAM" id="MobiDB-lite"/>
    </source>
</evidence>
<feature type="region of interest" description="Disordered" evidence="1">
    <location>
        <begin position="360"/>
        <end position="397"/>
    </location>
</feature>
<evidence type="ECO:0000313" key="2">
    <source>
        <dbReference type="EMBL" id="UBJ25953.1"/>
    </source>
</evidence>
<accession>A0A8K1M4K4</accession>
<dbReference type="EMBL" id="MZ556218">
    <property type="protein sequence ID" value="UBJ25953.1"/>
    <property type="molecule type" value="Genomic_DNA"/>
</dbReference>
<proteinExistence type="predicted"/>